<keyword evidence="4" id="KW-0645">Protease</keyword>
<dbReference type="SUPFAM" id="SSF47473">
    <property type="entry name" value="EF-hand"/>
    <property type="match status" value="2"/>
</dbReference>
<accession>A0AAV2Z0V2</accession>
<evidence type="ECO:0000256" key="7">
    <source>
        <dbReference type="ARBA" id="ARBA00022807"/>
    </source>
</evidence>
<feature type="domain" description="DUSP" evidence="10">
    <location>
        <begin position="443"/>
        <end position="581"/>
    </location>
</feature>
<dbReference type="Pfam" id="PF06337">
    <property type="entry name" value="DUSP"/>
    <property type="match status" value="1"/>
</dbReference>
<evidence type="ECO:0000256" key="2">
    <source>
        <dbReference type="ARBA" id="ARBA00009085"/>
    </source>
</evidence>
<keyword evidence="5" id="KW-0833">Ubl conjugation pathway</keyword>
<dbReference type="InterPro" id="IPR038765">
    <property type="entry name" value="Papain-like_cys_pep_sf"/>
</dbReference>
<sequence length="1642" mass="183893">MGNLVTMGYAAGDAEEPATNDYVQRLAAPDLRRYTEGYRRICRLDTPGMGGAATDTSTSTSASASPSKLASARAGVARVAATAPATSAATTTPPARGAGLSKKNFRNKLLAAFTMIPHSLSDRLFEVLDANHTGELSLENVLSGISWLKHGTKEEQEQLLFVIYDLDGTGLISRAVMDRFMDVVYGRKRARSATTVEFLNHRVFQNRSSLTLEEFRTVVHECDALGEPLLTKWLDRLAEKIGLDEDSAIVALEKQYNPVVIRHRIAESTLFSINEVSALEKQFHRLFDTKGGASDRIPCQAFMAVLKEHFPLPFLQRFCAHYPLTITGMVLFDDFCTFLSKFCRGDAATKSKHVFELYRDATTEHIAQEQLNELVQVARRCDIALEDRDSTPPDYGNPQEDAVPQVSMGERDFIKWATTSGVLRHLLQQMTFGGCILFGIKPSSSDLEKRMTVYHWQHATRQIQVGQTWNLIGAKWWESWCQYSGINQFNGTPHGSLPFPSLSEDVLVVKATKTAAASRNSSDAPPRPGPVANWNLLQRSGSRRLKERLVLGEDFYLVPGPVYTALVSWYSGGPELPRSIVSVDDTLEVELFPLVLRVARVDPANGSAIMSGEEVLLSSLSTVESLLQATCKALLLTKLIDRARLWYFNENSPEQKSRLYKSQPEQLEKLTQSSVFLLEIQDEDGSWPLLHSLPKASNGSKQDDQKGEDRGRSGSSAKKRPRKPADPSQSPPRPLNRTSEICSRGNLESLSALGGVIGVRGAETKQKAEEEEVEDDTTANEGTIQRRFSKDAFTGSGLVGLDNLGNTCYMSSALQCLSHTRLLVDYFKNEDYLYDVNLNNRDGTNGKLAVAFGELLRVLWTSEKKKFAPNDFKRVLSKFNPQFKGSDQHDAQELLACLLGSLSEDLNRIMVKPYTEQPDSDGRCDALVADEWWHNHLKREVSVIVALFTGQYKSLLECDVCHYESARFEPFTFLQLSLPESSFRSVIVTIIFNNERPPMQFSARVKNDGMIRHVKDQVYDLFQRIRDKEARESGVTTDQWDQAIVIGRISHLHTIETLLDERTPLSQIHDKDQLSVFQLDHLPTYLPAKARKSATGSSAGVDSPAASTGSQNESESIDDYADTNGSSSSHTSAKNEVSTKKNEDSVSLQVGASVFVKMDKTREWVAARVIGLNKKNATVDVAFASGVRRYHMPSAKVVQRQGNDAFIFLVHRRVERSTDSFTDAHVTRLFGAPLVLRISLRYTTNYDLYMLVWKRLRRIFNWNTSPAPVSSAELDDEDSMEIGSFRTDMRSLALGQHLTLTRFGFCLRMVTSHGVGCSRCEWMDGCLGCLIVPTNESVVEISSEETIAIDWDIRTLKEEYDPIQASEMDTHESVTKNRQQDNMPLNLDYCMDMFTAPEHIQEAYCGLCKTLRPATKAMDLWRLPPILVIQLKRFCFTQVSRRKLHHLVDFPLKGLNLQEFVAKKREPKRMKETGLKYWLFLGGKLKRDESSNELDGDKPTRDPSRKYSSINMIPALDAPATATLEFGDMYLYDLYAVVNHVGALGGGHYFAYVLSGKDGKWKCFNDHQCKDLDAKEVVSSTAYILFYVRRDIKHVRIEDLFPPKDMRSSHPEAAASTSVPAPVEELIEQSRQANNSSGCVIS</sequence>
<keyword evidence="12" id="KW-1185">Reference proteome</keyword>
<feature type="region of interest" description="Disordered" evidence="8">
    <location>
        <begin position="689"/>
        <end position="742"/>
    </location>
</feature>
<dbReference type="InterPro" id="IPR018200">
    <property type="entry name" value="USP_CS"/>
</dbReference>
<feature type="region of interest" description="Disordered" evidence="8">
    <location>
        <begin position="762"/>
        <end position="782"/>
    </location>
</feature>
<organism evidence="11 12">
    <name type="scientific">Lagenidium giganteum</name>
    <dbReference type="NCBI Taxonomy" id="4803"/>
    <lineage>
        <taxon>Eukaryota</taxon>
        <taxon>Sar</taxon>
        <taxon>Stramenopiles</taxon>
        <taxon>Oomycota</taxon>
        <taxon>Peronosporomycetes</taxon>
        <taxon>Pythiales</taxon>
        <taxon>Pythiaceae</taxon>
    </lineage>
</organism>
<feature type="region of interest" description="Disordered" evidence="8">
    <location>
        <begin position="1093"/>
        <end position="1143"/>
    </location>
</feature>
<reference evidence="11" key="1">
    <citation type="submission" date="2022-11" db="EMBL/GenBank/DDBJ databases">
        <authorList>
            <person name="Morgan W.R."/>
            <person name="Tartar A."/>
        </authorList>
    </citation>
    <scope>NUCLEOTIDE SEQUENCE</scope>
    <source>
        <strain evidence="11">ARSEF 373</strain>
    </source>
</reference>
<feature type="domain" description="USP" evidence="9">
    <location>
        <begin position="799"/>
        <end position="1590"/>
    </location>
</feature>
<dbReference type="InterPro" id="IPR001394">
    <property type="entry name" value="Peptidase_C19_UCH"/>
</dbReference>
<name>A0AAV2Z0V2_9STRA</name>
<dbReference type="InterPro" id="IPR006615">
    <property type="entry name" value="Pept_C19_DUSP"/>
</dbReference>
<dbReference type="GO" id="GO:0006508">
    <property type="term" value="P:proteolysis"/>
    <property type="evidence" value="ECO:0007669"/>
    <property type="project" value="UniProtKB-KW"/>
</dbReference>
<proteinExistence type="inferred from homology"/>
<dbReference type="GO" id="GO:0004843">
    <property type="term" value="F:cysteine-type deubiquitinase activity"/>
    <property type="evidence" value="ECO:0007669"/>
    <property type="project" value="UniProtKB-EC"/>
</dbReference>
<dbReference type="PANTHER" id="PTHR21646:SF24">
    <property type="entry name" value="UBIQUITIN CARBOXYL-TERMINAL HYDROLASE"/>
    <property type="match status" value="1"/>
</dbReference>
<protein>
    <recommendedName>
        <fullName evidence="3">ubiquitinyl hydrolase 1</fullName>
        <ecNumber evidence="3">3.4.19.12</ecNumber>
    </recommendedName>
</protein>
<dbReference type="EC" id="3.4.19.12" evidence="3"/>
<comment type="caution">
    <text evidence="11">The sequence shown here is derived from an EMBL/GenBank/DDBJ whole genome shotgun (WGS) entry which is preliminary data.</text>
</comment>
<evidence type="ECO:0000256" key="8">
    <source>
        <dbReference type="SAM" id="MobiDB-lite"/>
    </source>
</evidence>
<evidence type="ECO:0000259" key="10">
    <source>
        <dbReference type="PROSITE" id="PS51283"/>
    </source>
</evidence>
<feature type="compositionally biased region" description="Acidic residues" evidence="8">
    <location>
        <begin position="769"/>
        <end position="778"/>
    </location>
</feature>
<dbReference type="Gene3D" id="1.10.238.10">
    <property type="entry name" value="EF-hand"/>
    <property type="match status" value="2"/>
</dbReference>
<evidence type="ECO:0000256" key="1">
    <source>
        <dbReference type="ARBA" id="ARBA00000707"/>
    </source>
</evidence>
<evidence type="ECO:0000256" key="5">
    <source>
        <dbReference type="ARBA" id="ARBA00022786"/>
    </source>
</evidence>
<dbReference type="PROSITE" id="PS00973">
    <property type="entry name" value="USP_2"/>
    <property type="match status" value="1"/>
</dbReference>
<dbReference type="InterPro" id="IPR035927">
    <property type="entry name" value="DUSP-like_sf"/>
</dbReference>
<feature type="region of interest" description="Disordered" evidence="8">
    <location>
        <begin position="45"/>
        <end position="67"/>
    </location>
</feature>
<feature type="compositionally biased region" description="Low complexity" evidence="8">
    <location>
        <begin position="52"/>
        <end position="67"/>
    </location>
</feature>
<dbReference type="InterPro" id="IPR011992">
    <property type="entry name" value="EF-hand-dom_pair"/>
</dbReference>
<dbReference type="InterPro" id="IPR028889">
    <property type="entry name" value="USP"/>
</dbReference>
<dbReference type="PANTHER" id="PTHR21646">
    <property type="entry name" value="UBIQUITIN CARBOXYL-TERMINAL HYDROLASE"/>
    <property type="match status" value="1"/>
</dbReference>
<reference evidence="11" key="2">
    <citation type="journal article" date="2023" name="Microbiol Resour">
        <title>Decontamination and Annotation of the Draft Genome Sequence of the Oomycete Lagenidium giganteum ARSEF 373.</title>
        <authorList>
            <person name="Morgan W.R."/>
            <person name="Tartar A."/>
        </authorList>
    </citation>
    <scope>NUCLEOTIDE SEQUENCE</scope>
    <source>
        <strain evidence="11">ARSEF 373</strain>
    </source>
</reference>
<dbReference type="Pfam" id="PF00443">
    <property type="entry name" value="UCH"/>
    <property type="match status" value="1"/>
</dbReference>
<feature type="compositionally biased region" description="Polar residues" evidence="8">
    <location>
        <begin position="1123"/>
        <end position="1136"/>
    </location>
</feature>
<dbReference type="SMART" id="SM00695">
    <property type="entry name" value="DUSP"/>
    <property type="match status" value="1"/>
</dbReference>
<dbReference type="SUPFAM" id="SSF143791">
    <property type="entry name" value="DUSP-like"/>
    <property type="match status" value="1"/>
</dbReference>
<dbReference type="PROSITE" id="PS50235">
    <property type="entry name" value="USP_3"/>
    <property type="match status" value="1"/>
</dbReference>
<dbReference type="SUPFAM" id="SSF54001">
    <property type="entry name" value="Cysteine proteinases"/>
    <property type="match status" value="1"/>
</dbReference>
<keyword evidence="6" id="KW-0378">Hydrolase</keyword>
<keyword evidence="7" id="KW-0788">Thiol protease</keyword>
<dbReference type="Gene3D" id="3.90.70.10">
    <property type="entry name" value="Cysteine proteinases"/>
    <property type="match status" value="2"/>
</dbReference>
<gene>
    <name evidence="11" type="ORF">N0F65_010909</name>
</gene>
<evidence type="ECO:0000256" key="3">
    <source>
        <dbReference type="ARBA" id="ARBA00012759"/>
    </source>
</evidence>
<dbReference type="PROSITE" id="PS51283">
    <property type="entry name" value="DUSP"/>
    <property type="match status" value="1"/>
</dbReference>
<comment type="similarity">
    <text evidence="2">Belongs to the peptidase C19 family.</text>
</comment>
<evidence type="ECO:0000313" key="11">
    <source>
        <dbReference type="EMBL" id="DAZ99023.1"/>
    </source>
</evidence>
<dbReference type="EMBL" id="DAKRPA010000091">
    <property type="protein sequence ID" value="DAZ99023.1"/>
    <property type="molecule type" value="Genomic_DNA"/>
</dbReference>
<dbReference type="GO" id="GO:0016579">
    <property type="term" value="P:protein deubiquitination"/>
    <property type="evidence" value="ECO:0007669"/>
    <property type="project" value="InterPro"/>
</dbReference>
<evidence type="ECO:0000256" key="6">
    <source>
        <dbReference type="ARBA" id="ARBA00022801"/>
    </source>
</evidence>
<feature type="compositionally biased region" description="Polar residues" evidence="8">
    <location>
        <begin position="1094"/>
        <end position="1114"/>
    </location>
</feature>
<dbReference type="PROSITE" id="PS00972">
    <property type="entry name" value="USP_1"/>
    <property type="match status" value="1"/>
</dbReference>
<evidence type="ECO:0000256" key="4">
    <source>
        <dbReference type="ARBA" id="ARBA00022670"/>
    </source>
</evidence>
<comment type="catalytic activity">
    <reaction evidence="1">
        <text>Thiol-dependent hydrolysis of ester, thioester, amide, peptide and isopeptide bonds formed by the C-terminal Gly of ubiquitin (a 76-residue protein attached to proteins as an intracellular targeting signal).</text>
        <dbReference type="EC" id="3.4.19.12"/>
    </reaction>
</comment>
<evidence type="ECO:0000259" key="9">
    <source>
        <dbReference type="PROSITE" id="PS50235"/>
    </source>
</evidence>
<evidence type="ECO:0000313" key="12">
    <source>
        <dbReference type="Proteomes" id="UP001146120"/>
    </source>
</evidence>
<feature type="compositionally biased region" description="Basic and acidic residues" evidence="8">
    <location>
        <begin position="701"/>
        <end position="712"/>
    </location>
</feature>
<dbReference type="InterPro" id="IPR050185">
    <property type="entry name" value="Ub_carboxyl-term_hydrolase"/>
</dbReference>
<dbReference type="Proteomes" id="UP001146120">
    <property type="component" value="Unassembled WGS sequence"/>
</dbReference>
<dbReference type="Gene3D" id="3.30.2230.10">
    <property type="entry name" value="DUSP-like"/>
    <property type="match status" value="1"/>
</dbReference>